<protein>
    <recommendedName>
        <fullName evidence="6">C-X-C motif chemokine</fullName>
    </recommendedName>
</protein>
<keyword evidence="4 6" id="KW-0964">Secreted</keyword>
<comment type="caution">
    <text evidence="8">The sequence shown here is derived from an EMBL/GenBank/DDBJ whole genome shotgun (WGS) entry which is preliminary data.</text>
</comment>
<evidence type="ECO:0000313" key="9">
    <source>
        <dbReference type="Proteomes" id="UP000527355"/>
    </source>
</evidence>
<dbReference type="GO" id="GO:0042119">
    <property type="term" value="P:neutrophil activation"/>
    <property type="evidence" value="ECO:0007669"/>
    <property type="project" value="UniProtKB-ARBA"/>
</dbReference>
<dbReference type="Proteomes" id="UP000527355">
    <property type="component" value="Unassembled WGS sequence"/>
</dbReference>
<proteinExistence type="inferred from homology"/>
<dbReference type="PANTHER" id="PTHR12015">
    <property type="entry name" value="SMALL INDUCIBLE CYTOKINE A"/>
    <property type="match status" value="1"/>
</dbReference>
<gene>
    <name evidence="8" type="ORF">mMyoMyo1_015579</name>
</gene>
<dbReference type="PANTHER" id="PTHR12015:SF198">
    <property type="entry name" value="PLATELET BASIC PROTEIN"/>
    <property type="match status" value="1"/>
</dbReference>
<dbReference type="InterPro" id="IPR001089">
    <property type="entry name" value="Chemokine_CXC"/>
</dbReference>
<dbReference type="OrthoDB" id="8872899at2759"/>
<dbReference type="GO" id="GO:0006952">
    <property type="term" value="P:defense response"/>
    <property type="evidence" value="ECO:0007669"/>
    <property type="project" value="InterPro"/>
</dbReference>
<evidence type="ECO:0000256" key="1">
    <source>
        <dbReference type="ARBA" id="ARBA00004613"/>
    </source>
</evidence>
<keyword evidence="6" id="KW-0732">Signal</keyword>
<dbReference type="InterPro" id="IPR039809">
    <property type="entry name" value="Chemokine_b/g/d"/>
</dbReference>
<dbReference type="SMART" id="SM00199">
    <property type="entry name" value="SCY"/>
    <property type="match status" value="2"/>
</dbReference>
<reference evidence="8 9" key="1">
    <citation type="journal article" date="2020" name="Nature">
        <title>Six reference-quality genomes reveal evolution of bat adaptations.</title>
        <authorList>
            <person name="Jebb D."/>
            <person name="Huang Z."/>
            <person name="Pippel M."/>
            <person name="Hughes G.M."/>
            <person name="Lavrichenko K."/>
            <person name="Devanna P."/>
            <person name="Winkler S."/>
            <person name="Jermiin L.S."/>
            <person name="Skirmuntt E.C."/>
            <person name="Katzourakis A."/>
            <person name="Burkitt-Gray L."/>
            <person name="Ray D.A."/>
            <person name="Sullivan K.A.M."/>
            <person name="Roscito J.G."/>
            <person name="Kirilenko B.M."/>
            <person name="Davalos L.M."/>
            <person name="Corthals A.P."/>
            <person name="Power M.L."/>
            <person name="Jones G."/>
            <person name="Ransome R.D."/>
            <person name="Dechmann D.K.N."/>
            <person name="Locatelli A.G."/>
            <person name="Puechmaille S.J."/>
            <person name="Fedrigo O."/>
            <person name="Jarvis E.D."/>
            <person name="Hiller M."/>
            <person name="Vernes S.C."/>
            <person name="Myers E.W."/>
            <person name="Teeling E.C."/>
        </authorList>
    </citation>
    <scope>NUCLEOTIDE SEQUENCE [LARGE SCALE GENOMIC DNA]</scope>
    <source>
        <strain evidence="8">MMyoMyo1</strain>
        <tissue evidence="8">Flight muscle</tissue>
    </source>
</reference>
<dbReference type="VEuPathDB" id="HostDB:LOC118669797"/>
<sequence>MNLRPRATSAPVLQVLLQLSLLLTVMVPPTIGERKRNLEEPEVSIPAASVEGERHEELRCMCITTASGIHPRNIQNLKVFRAGPHCPNVEVIAMLKNGKEICLDPNAPVIKKIVQKILEGVSIPAASVENERYAELRCTCTTTTSGIHPRNFQILKVSRAGPHCPNVEVIATLKNGKEICLDPNARLLKKIVQKILEGDESAA</sequence>
<keyword evidence="6" id="KW-0145">Chemotaxis</keyword>
<evidence type="ECO:0000313" key="8">
    <source>
        <dbReference type="EMBL" id="KAF6388382.1"/>
    </source>
</evidence>
<dbReference type="InterPro" id="IPR033899">
    <property type="entry name" value="CXC_Chemokine_domain"/>
</dbReference>
<evidence type="ECO:0000256" key="2">
    <source>
        <dbReference type="ARBA" id="ARBA00010665"/>
    </source>
</evidence>
<comment type="similarity">
    <text evidence="2 6">Belongs to the intercrine alpha (chemokine CxC) family.</text>
</comment>
<name>A0A7J8APL3_MYOMY</name>
<feature type="chain" id="PRO_5029949044" description="C-X-C motif chemokine" evidence="6">
    <location>
        <begin position="33"/>
        <end position="203"/>
    </location>
</feature>
<dbReference type="PRINTS" id="PR00436">
    <property type="entry name" value="INTERLEUKIN8"/>
</dbReference>
<keyword evidence="5" id="KW-1015">Disulfide bond</keyword>
<organism evidence="8 9">
    <name type="scientific">Myotis myotis</name>
    <name type="common">Greater mouse-eared bat</name>
    <name type="synonym">Vespertilio myotis</name>
    <dbReference type="NCBI Taxonomy" id="51298"/>
    <lineage>
        <taxon>Eukaryota</taxon>
        <taxon>Metazoa</taxon>
        <taxon>Chordata</taxon>
        <taxon>Craniata</taxon>
        <taxon>Vertebrata</taxon>
        <taxon>Euteleostomi</taxon>
        <taxon>Mammalia</taxon>
        <taxon>Eutheria</taxon>
        <taxon>Laurasiatheria</taxon>
        <taxon>Chiroptera</taxon>
        <taxon>Yangochiroptera</taxon>
        <taxon>Vespertilionidae</taxon>
        <taxon>Myotis</taxon>
    </lineage>
</organism>
<dbReference type="GO" id="GO:0030593">
    <property type="term" value="P:neutrophil chemotaxis"/>
    <property type="evidence" value="ECO:0007669"/>
    <property type="project" value="UniProtKB-ARBA"/>
</dbReference>
<dbReference type="GO" id="GO:0008009">
    <property type="term" value="F:chemokine activity"/>
    <property type="evidence" value="ECO:0007669"/>
    <property type="project" value="InterPro"/>
</dbReference>
<dbReference type="Pfam" id="PF00048">
    <property type="entry name" value="IL8"/>
    <property type="match status" value="2"/>
</dbReference>
<dbReference type="InterPro" id="IPR036048">
    <property type="entry name" value="Interleukin_8-like_sf"/>
</dbReference>
<evidence type="ECO:0000256" key="4">
    <source>
        <dbReference type="ARBA" id="ARBA00022525"/>
    </source>
</evidence>
<evidence type="ECO:0000256" key="3">
    <source>
        <dbReference type="ARBA" id="ARBA00022514"/>
    </source>
</evidence>
<dbReference type="InterPro" id="IPR018048">
    <property type="entry name" value="Chemokine_CXC_CS"/>
</dbReference>
<dbReference type="PRINTS" id="PR00437">
    <property type="entry name" value="SMALLCYTKCXC"/>
</dbReference>
<dbReference type="InterPro" id="IPR001811">
    <property type="entry name" value="Chemokine_IL8-like_dom"/>
</dbReference>
<keyword evidence="3 6" id="KW-0202">Cytokine</keyword>
<comment type="subcellular location">
    <subcellularLocation>
        <location evidence="1 6">Secreted</location>
    </subcellularLocation>
</comment>
<feature type="domain" description="Chemokine interleukin-8-like" evidence="7">
    <location>
        <begin position="57"/>
        <end position="117"/>
    </location>
</feature>
<dbReference type="FunFam" id="2.40.50.40:FF:000004">
    <property type="entry name" value="C-X-C motif chemokine"/>
    <property type="match status" value="2"/>
</dbReference>
<dbReference type="Gene3D" id="2.40.50.40">
    <property type="match status" value="2"/>
</dbReference>
<dbReference type="AlphaFoldDB" id="A0A7J8APL3"/>
<accession>A0A7J8APL3</accession>
<dbReference type="EMBL" id="JABWUV010000001">
    <property type="protein sequence ID" value="KAF6388382.1"/>
    <property type="molecule type" value="Genomic_DNA"/>
</dbReference>
<evidence type="ECO:0000259" key="7">
    <source>
        <dbReference type="SMART" id="SM00199"/>
    </source>
</evidence>
<evidence type="ECO:0000256" key="5">
    <source>
        <dbReference type="ARBA" id="ARBA00023157"/>
    </source>
</evidence>
<dbReference type="CDD" id="cd00273">
    <property type="entry name" value="Chemokine_CXC"/>
    <property type="match status" value="2"/>
</dbReference>
<feature type="signal peptide" evidence="6">
    <location>
        <begin position="1"/>
        <end position="32"/>
    </location>
</feature>
<dbReference type="PROSITE" id="PS00471">
    <property type="entry name" value="SMALL_CYTOKINES_CXC"/>
    <property type="match status" value="1"/>
</dbReference>
<dbReference type="GO" id="GO:0005615">
    <property type="term" value="C:extracellular space"/>
    <property type="evidence" value="ECO:0007669"/>
    <property type="project" value="UniProtKB-UniRule"/>
</dbReference>
<keyword evidence="9" id="KW-1185">Reference proteome</keyword>
<dbReference type="GO" id="GO:0006955">
    <property type="term" value="P:immune response"/>
    <property type="evidence" value="ECO:0007669"/>
    <property type="project" value="InterPro"/>
</dbReference>
<dbReference type="SUPFAM" id="SSF54117">
    <property type="entry name" value="Interleukin 8-like chemokines"/>
    <property type="match status" value="2"/>
</dbReference>
<feature type="domain" description="Chemokine interleukin-8-like" evidence="7">
    <location>
        <begin position="135"/>
        <end position="195"/>
    </location>
</feature>
<evidence type="ECO:0000256" key="6">
    <source>
        <dbReference type="RuleBase" id="RU361149"/>
    </source>
</evidence>